<accession>A0A4P7C0L9</accession>
<name>A0A4P7C0L9_9GAMM</name>
<evidence type="ECO:0000256" key="4">
    <source>
        <dbReference type="PROSITE-ProRule" id="PRU00335"/>
    </source>
</evidence>
<gene>
    <name evidence="6" type="ORF">E3U44_06915</name>
</gene>
<dbReference type="PANTHER" id="PTHR30055">
    <property type="entry name" value="HTH-TYPE TRANSCRIPTIONAL REGULATOR RUTR"/>
    <property type="match status" value="1"/>
</dbReference>
<dbReference type="SUPFAM" id="SSF46689">
    <property type="entry name" value="Homeodomain-like"/>
    <property type="match status" value="1"/>
</dbReference>
<protein>
    <submittedName>
        <fullName evidence="6">TetR family transcriptional regulator</fullName>
    </submittedName>
</protein>
<dbReference type="PANTHER" id="PTHR30055:SF234">
    <property type="entry name" value="HTH-TYPE TRANSCRIPTIONAL REGULATOR BETI"/>
    <property type="match status" value="1"/>
</dbReference>
<keyword evidence="7" id="KW-1185">Reference proteome</keyword>
<dbReference type="InterPro" id="IPR036271">
    <property type="entry name" value="Tet_transcr_reg_TetR-rel_C_sf"/>
</dbReference>
<dbReference type="KEGG" id="nwr:E3U44_06915"/>
<dbReference type="Proteomes" id="UP000294325">
    <property type="component" value="Chromosome"/>
</dbReference>
<dbReference type="AlphaFoldDB" id="A0A4P7C0L9"/>
<proteinExistence type="predicted"/>
<feature type="DNA-binding region" description="H-T-H motif" evidence="4">
    <location>
        <begin position="28"/>
        <end position="47"/>
    </location>
</feature>
<keyword evidence="2 4" id="KW-0238">DNA-binding</keyword>
<dbReference type="GO" id="GO:0000976">
    <property type="term" value="F:transcription cis-regulatory region binding"/>
    <property type="evidence" value="ECO:0007669"/>
    <property type="project" value="TreeGrafter"/>
</dbReference>
<organism evidence="6 7">
    <name type="scientific">Nitrosococcus wardiae</name>
    <dbReference type="NCBI Taxonomy" id="1814290"/>
    <lineage>
        <taxon>Bacteria</taxon>
        <taxon>Pseudomonadati</taxon>
        <taxon>Pseudomonadota</taxon>
        <taxon>Gammaproteobacteria</taxon>
        <taxon>Chromatiales</taxon>
        <taxon>Chromatiaceae</taxon>
        <taxon>Nitrosococcus</taxon>
    </lineage>
</organism>
<evidence type="ECO:0000256" key="2">
    <source>
        <dbReference type="ARBA" id="ARBA00023125"/>
    </source>
</evidence>
<evidence type="ECO:0000256" key="1">
    <source>
        <dbReference type="ARBA" id="ARBA00023015"/>
    </source>
</evidence>
<dbReference type="InterPro" id="IPR050109">
    <property type="entry name" value="HTH-type_TetR-like_transc_reg"/>
</dbReference>
<dbReference type="EMBL" id="CP038033">
    <property type="protein sequence ID" value="QBQ54266.1"/>
    <property type="molecule type" value="Genomic_DNA"/>
</dbReference>
<dbReference type="PRINTS" id="PR00455">
    <property type="entry name" value="HTHTETR"/>
</dbReference>
<evidence type="ECO:0000313" key="7">
    <source>
        <dbReference type="Proteomes" id="UP000294325"/>
    </source>
</evidence>
<dbReference type="GO" id="GO:0003700">
    <property type="term" value="F:DNA-binding transcription factor activity"/>
    <property type="evidence" value="ECO:0007669"/>
    <property type="project" value="TreeGrafter"/>
</dbReference>
<keyword evidence="3" id="KW-0804">Transcription</keyword>
<evidence type="ECO:0000259" key="5">
    <source>
        <dbReference type="PROSITE" id="PS50977"/>
    </source>
</evidence>
<dbReference type="Gene3D" id="1.10.357.10">
    <property type="entry name" value="Tetracycline Repressor, domain 2"/>
    <property type="match status" value="1"/>
</dbReference>
<dbReference type="OrthoDB" id="7375611at2"/>
<dbReference type="Pfam" id="PF00440">
    <property type="entry name" value="TetR_N"/>
    <property type="match status" value="1"/>
</dbReference>
<dbReference type="InterPro" id="IPR009057">
    <property type="entry name" value="Homeodomain-like_sf"/>
</dbReference>
<keyword evidence="1" id="KW-0805">Transcription regulation</keyword>
<reference evidence="6 7" key="1">
    <citation type="submission" date="2019-03" db="EMBL/GenBank/DDBJ databases">
        <title>The genome sequence of Nitrosococcus wardiae strain D1FHST reveals the archetypal metabolic capacity of ammonia-oxidizing Gammaproteobacteria.</title>
        <authorList>
            <person name="Wang L."/>
            <person name="Lim C.K."/>
            <person name="Hanson T.E."/>
            <person name="Dang H."/>
            <person name="Klotz M.G."/>
        </authorList>
    </citation>
    <scope>NUCLEOTIDE SEQUENCE [LARGE SCALE GENOMIC DNA]</scope>
    <source>
        <strain evidence="6 7">D1FHS</strain>
    </source>
</reference>
<evidence type="ECO:0000313" key="6">
    <source>
        <dbReference type="EMBL" id="QBQ54266.1"/>
    </source>
</evidence>
<dbReference type="RefSeq" id="WP_134357401.1">
    <property type="nucleotide sequence ID" value="NZ_CP038033.1"/>
</dbReference>
<dbReference type="PROSITE" id="PS50977">
    <property type="entry name" value="HTH_TETR_2"/>
    <property type="match status" value="1"/>
</dbReference>
<feature type="domain" description="HTH tetR-type" evidence="5">
    <location>
        <begin position="5"/>
        <end position="65"/>
    </location>
</feature>
<sequence length="213" mass="25193">MEEAISTRDIILDAALELAEETSWENVRLHHIAQRTGLSLNQIRQYFREKEELVDAWLDRADQAMLEETNRPYFPAISPRERLNRLFMAWLEALSPHRQVMRQMVFNRLEPGHLHMQLASLLRISRTVQWAREAAQRDQVFLFRALDETALTSIYLITFLCWLNDPTEYHRRTRRLLDRILRTGEIIGSLKPSFLRSKKQEQTFTKTSFPSGP</sequence>
<dbReference type="InterPro" id="IPR001647">
    <property type="entry name" value="HTH_TetR"/>
</dbReference>
<evidence type="ECO:0000256" key="3">
    <source>
        <dbReference type="ARBA" id="ARBA00023163"/>
    </source>
</evidence>
<dbReference type="SUPFAM" id="SSF48498">
    <property type="entry name" value="Tetracyclin repressor-like, C-terminal domain"/>
    <property type="match status" value="1"/>
</dbReference>